<evidence type="ECO:0000313" key="3">
    <source>
        <dbReference type="Proteomes" id="UP001064879"/>
    </source>
</evidence>
<evidence type="ECO:0000259" key="1">
    <source>
        <dbReference type="Pfam" id="PF04230"/>
    </source>
</evidence>
<dbReference type="Proteomes" id="UP001064879">
    <property type="component" value="Chromosome"/>
</dbReference>
<name>A0ABY5SMZ4_9MICO</name>
<protein>
    <submittedName>
        <fullName evidence="2">Polysaccharide pyruvyl transferase family protein</fullName>
    </submittedName>
</protein>
<organism evidence="2 3">
    <name type="scientific">Brevibacterium spongiae</name>
    <dbReference type="NCBI Taxonomy" id="2909672"/>
    <lineage>
        <taxon>Bacteria</taxon>
        <taxon>Bacillati</taxon>
        <taxon>Actinomycetota</taxon>
        <taxon>Actinomycetes</taxon>
        <taxon>Micrococcales</taxon>
        <taxon>Brevibacteriaceae</taxon>
        <taxon>Brevibacterium</taxon>
    </lineage>
</organism>
<proteinExistence type="predicted"/>
<feature type="domain" description="Polysaccharide pyruvyl transferase" evidence="1">
    <location>
        <begin position="223"/>
        <end position="335"/>
    </location>
</feature>
<dbReference type="GO" id="GO:0016740">
    <property type="term" value="F:transferase activity"/>
    <property type="evidence" value="ECO:0007669"/>
    <property type="project" value="UniProtKB-KW"/>
</dbReference>
<dbReference type="EMBL" id="CP093443">
    <property type="protein sequence ID" value="UVI35276.1"/>
    <property type="molecule type" value="Genomic_DNA"/>
</dbReference>
<keyword evidence="3" id="KW-1185">Reference proteome</keyword>
<gene>
    <name evidence="2" type="ORF">L1F31_14290</name>
</gene>
<dbReference type="RefSeq" id="WP_265417942.1">
    <property type="nucleotide sequence ID" value="NZ_CP093443.1"/>
</dbReference>
<sequence length="417" mass="46225">MRFPNLRGVPSLTKRLNKVQNLLVPHLETDSTFTKSWFWKERTLVFEFGTSYGAKYGIDLVLTDGRATLSVVGRDDPSRYSVRTRLGALGEPIKKSHKRRVKSWQLPISNRDLVLEALASINRVSALMSLEVEVPTRGIPAYWWDEKSNFGDQITPWLIEMMTGRSAYNTMGLPGAGQAVMAAGSIITAMNRGGMTIWGSGLISPLNDSRVSVLKRREPRRITAVRGEFTRAELAQKLGWEVPSTFGDPALLLPSYFKPHLRPESSKLPALVPHYAHRDLLPATSEHNGYETVDVRKSPEIVVSQIANASSIVSTSLHGLIIAQAYGVPWIWLRISDQGLVGDDFKFKDFFSTIEASKVSTAEVTKDELQNLDIPELATRASLPQPQYSADALINAFPFELVPFIPGDYVGSAQTGQ</sequence>
<dbReference type="InterPro" id="IPR007345">
    <property type="entry name" value="Polysacch_pyruvyl_Trfase"/>
</dbReference>
<accession>A0ABY5SMZ4</accession>
<reference evidence="2" key="1">
    <citation type="submission" date="2022-03" db="EMBL/GenBank/DDBJ databases">
        <title>Brevibacterium spongiae sp. nov., isolated from marine sponge.</title>
        <authorList>
            <person name="Li Z."/>
            <person name="Zhang M."/>
        </authorList>
    </citation>
    <scope>NUCLEOTIDE SEQUENCE</scope>
    <source>
        <strain evidence="2">WHS-Z9</strain>
    </source>
</reference>
<keyword evidence="2" id="KW-0808">Transferase</keyword>
<dbReference type="Pfam" id="PF04230">
    <property type="entry name" value="PS_pyruv_trans"/>
    <property type="match status" value="1"/>
</dbReference>
<evidence type="ECO:0000313" key="2">
    <source>
        <dbReference type="EMBL" id="UVI35276.1"/>
    </source>
</evidence>